<dbReference type="InterPro" id="IPR023881">
    <property type="entry name" value="Thiol_BshA"/>
</dbReference>
<gene>
    <name evidence="3" type="ORF">JOD17_002598</name>
</gene>
<dbReference type="Gene3D" id="3.40.50.2000">
    <property type="entry name" value="Glycogen Phosphorylase B"/>
    <property type="match status" value="2"/>
</dbReference>
<dbReference type="Pfam" id="PF00534">
    <property type="entry name" value="Glycos_transf_1"/>
    <property type="match status" value="1"/>
</dbReference>
<keyword evidence="4" id="KW-1185">Reference proteome</keyword>
<accession>A0ABS2PDJ8</accession>
<dbReference type="PANTHER" id="PTHR45947:SF3">
    <property type="entry name" value="SULFOQUINOVOSYL TRANSFERASE SQD2"/>
    <property type="match status" value="1"/>
</dbReference>
<evidence type="ECO:0000259" key="2">
    <source>
        <dbReference type="Pfam" id="PF13439"/>
    </source>
</evidence>
<dbReference type="InterPro" id="IPR028098">
    <property type="entry name" value="Glyco_trans_4-like_N"/>
</dbReference>
<dbReference type="EMBL" id="JAFBEC010000007">
    <property type="protein sequence ID" value="MBM7633504.1"/>
    <property type="molecule type" value="Genomic_DNA"/>
</dbReference>
<dbReference type="InterPro" id="IPR001296">
    <property type="entry name" value="Glyco_trans_1"/>
</dbReference>
<organism evidence="3 4">
    <name type="scientific">Geomicrobium sediminis</name>
    <dbReference type="NCBI Taxonomy" id="1347788"/>
    <lineage>
        <taxon>Bacteria</taxon>
        <taxon>Bacillati</taxon>
        <taxon>Bacillota</taxon>
        <taxon>Bacilli</taxon>
        <taxon>Bacillales</taxon>
        <taxon>Geomicrobium</taxon>
    </lineage>
</organism>
<protein>
    <submittedName>
        <fullName evidence="3">N-acetyl-alpha-D-glucosaminyl L-malate synthase BshA</fullName>
    </submittedName>
</protein>
<sequence length="377" mass="42402">MEPLKIGITCYPSVGGSGVVATELGISLAERGHEIHFITSSLPFRLQEVHPNIFFHEVVVNQYQVFRYPPYDLTLASKMAEVAKKHELDLLHVHYAVPHAVSAALAKDMLKGDIKVMTTLHGTDITVLGEDPSLANIIQLGIERSDCVTAVSKFLSKQTKEQLDVTKEIETVYNFVDEKEIQDIDRQSIRQKFGIQQDEKVIVHMSNFRGVKRVEDVIRAFQIVQGHIPSRLYFIGDGPERNTMEKLVQQLGLSERVFFLGNQMQVFQLLSMGDVKMLLSEKESFGLAALEAMAVGVPVVGSNIGGIQEVIEDGVTGRVVPVYDYEKAAEATLDILLDASVHEQYREQSQHRALKRFGKQSIVPEYERLYERMLHLP</sequence>
<dbReference type="NCBIfam" id="TIGR03999">
    <property type="entry name" value="thiol_BshA"/>
    <property type="match status" value="1"/>
</dbReference>
<dbReference type="Pfam" id="PF13439">
    <property type="entry name" value="Glyco_transf_4"/>
    <property type="match status" value="1"/>
</dbReference>
<comment type="caution">
    <text evidence="3">The sequence shown here is derived from an EMBL/GenBank/DDBJ whole genome shotgun (WGS) entry which is preliminary data.</text>
</comment>
<dbReference type="Proteomes" id="UP000741863">
    <property type="component" value="Unassembled WGS sequence"/>
</dbReference>
<evidence type="ECO:0000313" key="4">
    <source>
        <dbReference type="Proteomes" id="UP000741863"/>
    </source>
</evidence>
<dbReference type="PANTHER" id="PTHR45947">
    <property type="entry name" value="SULFOQUINOVOSYL TRANSFERASE SQD2"/>
    <property type="match status" value="1"/>
</dbReference>
<feature type="domain" description="Glycosyltransferase subfamily 4-like N-terminal" evidence="2">
    <location>
        <begin position="14"/>
        <end position="178"/>
    </location>
</feature>
<reference evidence="3 4" key="1">
    <citation type="submission" date="2021-01" db="EMBL/GenBank/DDBJ databases">
        <title>Genomic Encyclopedia of Type Strains, Phase IV (KMG-IV): sequencing the most valuable type-strain genomes for metagenomic binning, comparative biology and taxonomic classification.</title>
        <authorList>
            <person name="Goeker M."/>
        </authorList>
    </citation>
    <scope>NUCLEOTIDE SEQUENCE [LARGE SCALE GENOMIC DNA]</scope>
    <source>
        <strain evidence="3 4">DSM 25540</strain>
    </source>
</reference>
<feature type="domain" description="Glycosyl transferase family 1" evidence="1">
    <location>
        <begin position="185"/>
        <end position="351"/>
    </location>
</feature>
<dbReference type="SUPFAM" id="SSF53756">
    <property type="entry name" value="UDP-Glycosyltransferase/glycogen phosphorylase"/>
    <property type="match status" value="1"/>
</dbReference>
<dbReference type="RefSeq" id="WP_204698194.1">
    <property type="nucleotide sequence ID" value="NZ_JAFBEC010000007.1"/>
</dbReference>
<proteinExistence type="predicted"/>
<dbReference type="InterPro" id="IPR050194">
    <property type="entry name" value="Glycosyltransferase_grp1"/>
</dbReference>
<evidence type="ECO:0000259" key="1">
    <source>
        <dbReference type="Pfam" id="PF00534"/>
    </source>
</evidence>
<name>A0ABS2PDJ8_9BACL</name>
<evidence type="ECO:0000313" key="3">
    <source>
        <dbReference type="EMBL" id="MBM7633504.1"/>
    </source>
</evidence>